<evidence type="ECO:0000259" key="1">
    <source>
        <dbReference type="Pfam" id="PF22522"/>
    </source>
</evidence>
<feature type="domain" description="DUF6998" evidence="1">
    <location>
        <begin position="10"/>
        <end position="151"/>
    </location>
</feature>
<gene>
    <name evidence="2" type="ORF">HU230_42340</name>
</gene>
<proteinExistence type="predicted"/>
<name>A0A973WZL1_9BRAD</name>
<reference evidence="2" key="1">
    <citation type="submission" date="2020-06" db="EMBL/GenBank/DDBJ databases">
        <title>Whole Genome Sequence of Bradyrhizobium sp. Strain 66S1MB.</title>
        <authorList>
            <person name="Bromfield E."/>
            <person name="Cloutier S."/>
        </authorList>
    </citation>
    <scope>NUCLEOTIDE SEQUENCE</scope>
    <source>
        <strain evidence="2">66S1MB</strain>
    </source>
</reference>
<protein>
    <recommendedName>
        <fullName evidence="1">DUF6998 domain-containing protein</fullName>
    </recommendedName>
</protein>
<dbReference type="RefSeq" id="WP_176535514.1">
    <property type="nucleotide sequence ID" value="NZ_CP088025.1"/>
</dbReference>
<evidence type="ECO:0000313" key="2">
    <source>
        <dbReference type="EMBL" id="NVL12131.1"/>
    </source>
</evidence>
<organism evidence="2">
    <name type="scientific">Bradyrhizobium quebecense</name>
    <dbReference type="NCBI Taxonomy" id="2748629"/>
    <lineage>
        <taxon>Bacteria</taxon>
        <taxon>Pseudomonadati</taxon>
        <taxon>Pseudomonadota</taxon>
        <taxon>Alphaproteobacteria</taxon>
        <taxon>Hyphomicrobiales</taxon>
        <taxon>Nitrobacteraceae</taxon>
        <taxon>Bradyrhizobium</taxon>
    </lineage>
</organism>
<sequence length="164" mass="17638">MNKDAKRVEEILAAVKPLAAEYYRLTNKPLGVTGEVAEYVAAQKLGLTLAPPRTSGYDAIRKTPLGDERIQIKGRAFGETSTPSQRLGSIKPGAACDTVLLVILDNATLEPTGMWEAPYPKVIAKLAEPGSTARNVRGSLSISAFKQLARPIWSVNPPKTPSVR</sequence>
<comment type="caution">
    <text evidence="2">The sequence shown here is derived from an EMBL/GenBank/DDBJ whole genome shotgun (WGS) entry which is preliminary data.</text>
</comment>
<dbReference type="EMBL" id="JABWSX010000004">
    <property type="protein sequence ID" value="NVL12131.1"/>
    <property type="molecule type" value="Genomic_DNA"/>
</dbReference>
<dbReference type="AlphaFoldDB" id="A0A973WZL1"/>
<dbReference type="InterPro" id="IPR054267">
    <property type="entry name" value="DUF6998"/>
</dbReference>
<dbReference type="Pfam" id="PF22522">
    <property type="entry name" value="DUF6998"/>
    <property type="match status" value="1"/>
</dbReference>
<accession>A0A973WZL1</accession>